<dbReference type="KEGG" id="ahal:FTX54_008170"/>
<evidence type="ECO:0000259" key="2">
    <source>
        <dbReference type="Pfam" id="PF17881"/>
    </source>
</evidence>
<keyword evidence="1" id="KW-1133">Transmembrane helix</keyword>
<dbReference type="RefSeq" id="WP_147804759.1">
    <property type="nucleotide sequence ID" value="NZ_CP144914.1"/>
</dbReference>
<reference evidence="3 4" key="1">
    <citation type="submission" date="2024-01" db="EMBL/GenBank/DDBJ databases">
        <title>Complete Genome Sequence of Alkalicoccus halolimnae BZ-SZ-XJ29T, a Moderately Halophilic Bacterium Isolated from a Salt Lake.</title>
        <authorList>
            <person name="Zhao B."/>
        </authorList>
    </citation>
    <scope>NUCLEOTIDE SEQUENCE [LARGE SCALE GENOMIC DNA]</scope>
    <source>
        <strain evidence="3 4">BZ-SZ-XJ29</strain>
    </source>
</reference>
<dbReference type="Proteomes" id="UP000321816">
    <property type="component" value="Chromosome"/>
</dbReference>
<dbReference type="Gene3D" id="3.10.450.40">
    <property type="match status" value="2"/>
</dbReference>
<organism evidence="3 4">
    <name type="scientific">Alkalicoccus halolimnae</name>
    <dbReference type="NCBI Taxonomy" id="1667239"/>
    <lineage>
        <taxon>Bacteria</taxon>
        <taxon>Bacillati</taxon>
        <taxon>Bacillota</taxon>
        <taxon>Bacilli</taxon>
        <taxon>Bacillales</taxon>
        <taxon>Bacillaceae</taxon>
        <taxon>Alkalicoccus</taxon>
    </lineage>
</organism>
<evidence type="ECO:0000256" key="1">
    <source>
        <dbReference type="SAM" id="Phobius"/>
    </source>
</evidence>
<keyword evidence="4" id="KW-1185">Reference proteome</keyword>
<protein>
    <submittedName>
        <fullName evidence="3">DUF5590 domain-containing protein</fullName>
    </submittedName>
</protein>
<dbReference type="OrthoDB" id="2381181at2"/>
<keyword evidence="1" id="KW-0472">Membrane</keyword>
<proteinExistence type="predicted"/>
<accession>A0A5C7FGY9</accession>
<keyword evidence="1" id="KW-0812">Transmembrane</keyword>
<feature type="transmembrane region" description="Helical" evidence="1">
    <location>
        <begin position="6"/>
        <end position="24"/>
    </location>
</feature>
<dbReference type="InterPro" id="IPR041401">
    <property type="entry name" value="TseB-like_dom"/>
</dbReference>
<dbReference type="InterPro" id="IPR046350">
    <property type="entry name" value="Cystatin_sf"/>
</dbReference>
<dbReference type="EMBL" id="CP144914">
    <property type="protein sequence ID" value="WWD81499.1"/>
    <property type="molecule type" value="Genomic_DNA"/>
</dbReference>
<evidence type="ECO:0000313" key="4">
    <source>
        <dbReference type="Proteomes" id="UP000321816"/>
    </source>
</evidence>
<evidence type="ECO:0000313" key="3">
    <source>
        <dbReference type="EMBL" id="WWD81499.1"/>
    </source>
</evidence>
<feature type="domain" description="Cell wall elongation regulator TseB-like" evidence="2">
    <location>
        <begin position="37"/>
        <end position="80"/>
    </location>
</feature>
<gene>
    <name evidence="3" type="ORF">FTX54_008170</name>
</gene>
<dbReference type="SUPFAM" id="SSF54403">
    <property type="entry name" value="Cystatin/monellin"/>
    <property type="match status" value="2"/>
</dbReference>
<dbReference type="AlphaFoldDB" id="A0A5C7FGY9"/>
<sequence>MKHLGLYIFLASLVVITGFVYFYFSSILSPLEARQEAAVENAMEEADIQEVKNVDYFHGSRSYQVIDAVTNEDEAIYVLVEETESETDPVILPHSEGISFDEAAAAAGENSNIAELKSVKIGLMEDTPVYEIHYADPEGRLSYYYVTFANGEYVRSYQLSPA</sequence>
<name>A0A5C7FGY9_9BACI</name>
<dbReference type="Pfam" id="PF17881">
    <property type="entry name" value="TseB"/>
    <property type="match status" value="1"/>
</dbReference>